<dbReference type="InterPro" id="IPR002524">
    <property type="entry name" value="Cation_efflux"/>
</dbReference>
<keyword evidence="7 8" id="KW-0472">Membrane</keyword>
<organism evidence="10 11">
    <name type="scientific">Paraferrimonas sedimenticola</name>
    <dbReference type="NCBI Taxonomy" id="375674"/>
    <lineage>
        <taxon>Bacteria</taxon>
        <taxon>Pseudomonadati</taxon>
        <taxon>Pseudomonadota</taxon>
        <taxon>Gammaproteobacteria</taxon>
        <taxon>Alteromonadales</taxon>
        <taxon>Ferrimonadaceae</taxon>
        <taxon>Paraferrimonas</taxon>
    </lineage>
</organism>
<feature type="domain" description="Cation efflux protein transmembrane" evidence="9">
    <location>
        <begin position="48"/>
        <end position="255"/>
    </location>
</feature>
<reference evidence="10" key="1">
    <citation type="journal article" date="2014" name="Int. J. Syst. Evol. Microbiol.">
        <title>Complete genome sequence of Corynebacterium casei LMG S-19264T (=DSM 44701T), isolated from a smear-ripened cheese.</title>
        <authorList>
            <consortium name="US DOE Joint Genome Institute (JGI-PGF)"/>
            <person name="Walter F."/>
            <person name="Albersmeier A."/>
            <person name="Kalinowski J."/>
            <person name="Ruckert C."/>
        </authorList>
    </citation>
    <scope>NUCLEOTIDE SEQUENCE</scope>
    <source>
        <strain evidence="10">NBRC 101628</strain>
    </source>
</reference>
<dbReference type="InterPro" id="IPR027469">
    <property type="entry name" value="Cation_efflux_TMD_sf"/>
</dbReference>
<evidence type="ECO:0000256" key="4">
    <source>
        <dbReference type="ARBA" id="ARBA00022906"/>
    </source>
</evidence>
<keyword evidence="3 8" id="KW-0812">Transmembrane</keyword>
<comment type="subcellular location">
    <subcellularLocation>
        <location evidence="1">Membrane</location>
        <topology evidence="1">Multi-pass membrane protein</topology>
    </subcellularLocation>
</comment>
<dbReference type="Gene3D" id="1.20.1510.10">
    <property type="entry name" value="Cation efflux protein transmembrane domain"/>
    <property type="match status" value="1"/>
</dbReference>
<dbReference type="NCBIfam" id="NF033827">
    <property type="entry name" value="CDF_efflux_DmeF"/>
    <property type="match status" value="1"/>
</dbReference>
<dbReference type="RefSeq" id="WP_095505051.1">
    <property type="nucleotide sequence ID" value="NZ_BSNC01000004.1"/>
</dbReference>
<evidence type="ECO:0000256" key="2">
    <source>
        <dbReference type="ARBA" id="ARBA00022448"/>
    </source>
</evidence>
<dbReference type="PANTHER" id="PTHR45755:SF4">
    <property type="entry name" value="ZINC TRANSPORTER 7"/>
    <property type="match status" value="1"/>
</dbReference>
<feature type="transmembrane region" description="Helical" evidence="8">
    <location>
        <begin position="73"/>
        <end position="94"/>
    </location>
</feature>
<dbReference type="PANTHER" id="PTHR45755">
    <property type="match status" value="1"/>
</dbReference>
<evidence type="ECO:0000256" key="6">
    <source>
        <dbReference type="ARBA" id="ARBA00023065"/>
    </source>
</evidence>
<gene>
    <name evidence="10" type="ORF">GCM10007895_18260</name>
</gene>
<dbReference type="Pfam" id="PF01545">
    <property type="entry name" value="Cation_efflux"/>
    <property type="match status" value="1"/>
</dbReference>
<keyword evidence="4" id="KW-0864">Zinc transport</keyword>
<evidence type="ECO:0000313" key="11">
    <source>
        <dbReference type="Proteomes" id="UP001161422"/>
    </source>
</evidence>
<dbReference type="InterPro" id="IPR045316">
    <property type="entry name" value="Msc2-like"/>
</dbReference>
<keyword evidence="4" id="KW-0862">Zinc</keyword>
<name>A0AA37W0T9_9GAMM</name>
<dbReference type="GO" id="GO:0005385">
    <property type="term" value="F:zinc ion transmembrane transporter activity"/>
    <property type="evidence" value="ECO:0007669"/>
    <property type="project" value="InterPro"/>
</dbReference>
<dbReference type="Proteomes" id="UP001161422">
    <property type="component" value="Unassembled WGS sequence"/>
</dbReference>
<comment type="caution">
    <text evidence="10">The sequence shown here is derived from an EMBL/GenBank/DDBJ whole genome shotgun (WGS) entry which is preliminary data.</text>
</comment>
<reference evidence="10" key="2">
    <citation type="submission" date="2023-01" db="EMBL/GenBank/DDBJ databases">
        <title>Draft genome sequence of Paraferrimonas sedimenticola strain NBRC 101628.</title>
        <authorList>
            <person name="Sun Q."/>
            <person name="Mori K."/>
        </authorList>
    </citation>
    <scope>NUCLEOTIDE SEQUENCE</scope>
    <source>
        <strain evidence="10">NBRC 101628</strain>
    </source>
</reference>
<dbReference type="SUPFAM" id="SSF161111">
    <property type="entry name" value="Cation efflux protein transmembrane domain-like"/>
    <property type="match status" value="1"/>
</dbReference>
<sequence>MFLSFCSDTIAKTLITLIINPMQERSLENWQHSHQFGLAQKKNERRTLYAVIITAAMMFVEIVAGYVTGSMALLADGWHMATHVAAFGLTLFAYRYARRAAKNPLYSFGSGKVNILAGFTSAVALILVALMMAIESVWRLIEPVAIDYQNALFVAVIGLIVNLVCAYLLHQDDDHHHGHHHHGHSSDEHHHDHNLYAAYLHVIADALTSLTAILALLAARYFDMPGLDPIMGVVGAIIITRWGWGLIKDTYPTLLDRCPSSELSSEVKSLIEQDSDNQVVDLHIWKLSGHHSAAIISVVTQQPKQPEYYKALLNDVCQLAHITVEVHQV</sequence>
<feature type="transmembrane region" description="Helical" evidence="8">
    <location>
        <begin position="48"/>
        <end position="67"/>
    </location>
</feature>
<accession>A0AA37W0T9</accession>
<dbReference type="GO" id="GO:0006882">
    <property type="term" value="P:intracellular zinc ion homeostasis"/>
    <property type="evidence" value="ECO:0007669"/>
    <property type="project" value="InterPro"/>
</dbReference>
<evidence type="ECO:0000256" key="8">
    <source>
        <dbReference type="SAM" id="Phobius"/>
    </source>
</evidence>
<proteinExistence type="predicted"/>
<evidence type="ECO:0000259" key="9">
    <source>
        <dbReference type="Pfam" id="PF01545"/>
    </source>
</evidence>
<dbReference type="GO" id="GO:0016020">
    <property type="term" value="C:membrane"/>
    <property type="evidence" value="ECO:0007669"/>
    <property type="project" value="UniProtKB-SubCell"/>
</dbReference>
<keyword evidence="11" id="KW-1185">Reference proteome</keyword>
<protein>
    <submittedName>
        <fullName evidence="10">Cation transporter</fullName>
    </submittedName>
</protein>
<feature type="transmembrane region" description="Helical" evidence="8">
    <location>
        <begin position="196"/>
        <end position="218"/>
    </location>
</feature>
<feature type="transmembrane region" description="Helical" evidence="8">
    <location>
        <begin position="230"/>
        <end position="247"/>
    </location>
</feature>
<feature type="transmembrane region" description="Helical" evidence="8">
    <location>
        <begin position="115"/>
        <end position="138"/>
    </location>
</feature>
<evidence type="ECO:0000256" key="3">
    <source>
        <dbReference type="ARBA" id="ARBA00022692"/>
    </source>
</evidence>
<feature type="transmembrane region" description="Helical" evidence="8">
    <location>
        <begin position="150"/>
        <end position="169"/>
    </location>
</feature>
<evidence type="ECO:0000256" key="1">
    <source>
        <dbReference type="ARBA" id="ARBA00004141"/>
    </source>
</evidence>
<dbReference type="AlphaFoldDB" id="A0AA37W0T9"/>
<evidence type="ECO:0000313" key="10">
    <source>
        <dbReference type="EMBL" id="GLP96520.1"/>
    </source>
</evidence>
<keyword evidence="5 8" id="KW-1133">Transmembrane helix</keyword>
<keyword evidence="2" id="KW-0813">Transport</keyword>
<dbReference type="NCBIfam" id="TIGR01297">
    <property type="entry name" value="CDF"/>
    <property type="match status" value="1"/>
</dbReference>
<evidence type="ECO:0000256" key="7">
    <source>
        <dbReference type="ARBA" id="ARBA00023136"/>
    </source>
</evidence>
<dbReference type="EMBL" id="BSNC01000004">
    <property type="protein sequence ID" value="GLP96520.1"/>
    <property type="molecule type" value="Genomic_DNA"/>
</dbReference>
<evidence type="ECO:0000256" key="5">
    <source>
        <dbReference type="ARBA" id="ARBA00022989"/>
    </source>
</evidence>
<keyword evidence="6" id="KW-0406">Ion transport</keyword>
<dbReference type="InterPro" id="IPR058533">
    <property type="entry name" value="Cation_efflux_TM"/>
</dbReference>